<feature type="region of interest" description="Disordered" evidence="1">
    <location>
        <begin position="90"/>
        <end position="115"/>
    </location>
</feature>
<dbReference type="SUPFAM" id="SSF47413">
    <property type="entry name" value="lambda repressor-like DNA-binding domains"/>
    <property type="match status" value="1"/>
</dbReference>
<keyword evidence="5" id="KW-1185">Reference proteome</keyword>
<evidence type="ECO:0000256" key="1">
    <source>
        <dbReference type="SAM" id="MobiDB-lite"/>
    </source>
</evidence>
<dbReference type="RefSeq" id="WP_311547614.1">
    <property type="nucleotide sequence ID" value="NZ_JAVREK010000035.1"/>
</dbReference>
<keyword evidence="2" id="KW-1133">Transmembrane helix</keyword>
<evidence type="ECO:0000259" key="3">
    <source>
        <dbReference type="PROSITE" id="PS50943"/>
    </source>
</evidence>
<evidence type="ECO:0000313" key="5">
    <source>
        <dbReference type="Proteomes" id="UP001183226"/>
    </source>
</evidence>
<organism evidence="4 5">
    <name type="scientific">Streptomonospora wellingtoniae</name>
    <dbReference type="NCBI Taxonomy" id="3075544"/>
    <lineage>
        <taxon>Bacteria</taxon>
        <taxon>Bacillati</taxon>
        <taxon>Actinomycetota</taxon>
        <taxon>Actinomycetes</taxon>
        <taxon>Streptosporangiales</taxon>
        <taxon>Nocardiopsidaceae</taxon>
        <taxon>Streptomonospora</taxon>
    </lineage>
</organism>
<proteinExistence type="predicted"/>
<feature type="domain" description="HTH cro/C1-type" evidence="3">
    <location>
        <begin position="15"/>
        <end position="61"/>
    </location>
</feature>
<gene>
    <name evidence="4" type="ORF">RM446_23490</name>
</gene>
<evidence type="ECO:0000313" key="4">
    <source>
        <dbReference type="EMBL" id="MDT0305098.1"/>
    </source>
</evidence>
<evidence type="ECO:0000256" key="2">
    <source>
        <dbReference type="SAM" id="Phobius"/>
    </source>
</evidence>
<dbReference type="Pfam" id="PF13560">
    <property type="entry name" value="HTH_31"/>
    <property type="match status" value="1"/>
</dbReference>
<feature type="transmembrane region" description="Helical" evidence="2">
    <location>
        <begin position="6"/>
        <end position="24"/>
    </location>
</feature>
<keyword evidence="2" id="KW-0812">Transmembrane</keyword>
<dbReference type="PROSITE" id="PS50943">
    <property type="entry name" value="HTH_CROC1"/>
    <property type="match status" value="1"/>
</dbReference>
<dbReference type="InterPro" id="IPR010982">
    <property type="entry name" value="Lambda_DNA-bd_dom_sf"/>
</dbReference>
<protein>
    <submittedName>
        <fullName evidence="4">Helix-turn-helix transcriptional regulator</fullName>
    </submittedName>
</protein>
<dbReference type="Proteomes" id="UP001183226">
    <property type="component" value="Unassembled WGS sequence"/>
</dbReference>
<dbReference type="InterPro" id="IPR001387">
    <property type="entry name" value="Cro/C1-type_HTH"/>
</dbReference>
<dbReference type="EMBL" id="JAVREK010000035">
    <property type="protein sequence ID" value="MDT0305098.1"/>
    <property type="molecule type" value="Genomic_DNA"/>
</dbReference>
<sequence>MHGDTWAPEGFAAALAAVATAYGYTHDDMARRARIHRSQISRWASGRHRPSYEALDRLLAAAVAEDPTRTGLMAAAARTAGYQRLAAVYADRAPDPDPDPEPPAEPAGGRYTVETRPVEGPIGETVAYIVRDLQADTDDMTEEEGEEAIQAVLESMKYQARIAWEAERARIARERRRREREHDG</sequence>
<comment type="caution">
    <text evidence="4">The sequence shown here is derived from an EMBL/GenBank/DDBJ whole genome shotgun (WGS) entry which is preliminary data.</text>
</comment>
<name>A0ABU2L186_9ACTN</name>
<dbReference type="Gene3D" id="1.10.260.40">
    <property type="entry name" value="lambda repressor-like DNA-binding domains"/>
    <property type="match status" value="1"/>
</dbReference>
<reference evidence="5" key="1">
    <citation type="submission" date="2023-07" db="EMBL/GenBank/DDBJ databases">
        <title>30 novel species of actinomycetes from the DSMZ collection.</title>
        <authorList>
            <person name="Nouioui I."/>
        </authorList>
    </citation>
    <scope>NUCLEOTIDE SEQUENCE [LARGE SCALE GENOMIC DNA]</scope>
    <source>
        <strain evidence="5">DSM 45055</strain>
    </source>
</reference>
<dbReference type="CDD" id="cd00093">
    <property type="entry name" value="HTH_XRE"/>
    <property type="match status" value="1"/>
</dbReference>
<accession>A0ABU2L186</accession>
<keyword evidence="2" id="KW-0472">Membrane</keyword>